<keyword evidence="3" id="KW-0731">Sigma factor</keyword>
<evidence type="ECO:0000259" key="6">
    <source>
        <dbReference type="Pfam" id="PF04542"/>
    </source>
</evidence>
<feature type="domain" description="RNA polymerase sigma factor 70 region 4 type 2" evidence="7">
    <location>
        <begin position="120"/>
        <end position="171"/>
    </location>
</feature>
<organism evidence="8 9">
    <name type="scientific">Actinocorallia herbida</name>
    <dbReference type="NCBI Taxonomy" id="58109"/>
    <lineage>
        <taxon>Bacteria</taxon>
        <taxon>Bacillati</taxon>
        <taxon>Actinomycetota</taxon>
        <taxon>Actinomycetes</taxon>
        <taxon>Streptosporangiales</taxon>
        <taxon>Thermomonosporaceae</taxon>
        <taxon>Actinocorallia</taxon>
    </lineage>
</organism>
<evidence type="ECO:0000313" key="8">
    <source>
        <dbReference type="EMBL" id="ROO85367.1"/>
    </source>
</evidence>
<dbReference type="SUPFAM" id="SSF88659">
    <property type="entry name" value="Sigma3 and sigma4 domains of RNA polymerase sigma factors"/>
    <property type="match status" value="1"/>
</dbReference>
<accession>A0A3N1CVQ1</accession>
<name>A0A3N1CVQ1_9ACTN</name>
<evidence type="ECO:0000313" key="9">
    <source>
        <dbReference type="Proteomes" id="UP000272400"/>
    </source>
</evidence>
<dbReference type="PANTHER" id="PTHR30173">
    <property type="entry name" value="SIGMA 19 FACTOR"/>
    <property type="match status" value="1"/>
</dbReference>
<keyword evidence="2" id="KW-0805">Transcription regulation</keyword>
<dbReference type="CDD" id="cd06171">
    <property type="entry name" value="Sigma70_r4"/>
    <property type="match status" value="1"/>
</dbReference>
<dbReference type="EMBL" id="RJKE01000001">
    <property type="protein sequence ID" value="ROO85367.1"/>
    <property type="molecule type" value="Genomic_DNA"/>
</dbReference>
<keyword evidence="4" id="KW-0804">Transcription</keyword>
<dbReference type="Gene3D" id="1.10.10.10">
    <property type="entry name" value="Winged helix-like DNA-binding domain superfamily/Winged helix DNA-binding domain"/>
    <property type="match status" value="1"/>
</dbReference>
<feature type="region of interest" description="Disordered" evidence="5">
    <location>
        <begin position="202"/>
        <end position="230"/>
    </location>
</feature>
<sequence length="230" mass="25370">MALAAPRKETTGPDDLGHAARIFDEVRPRLFGIAYRMLGSVQEAEDLVQDAWLRWQTCDRAAVTNPAAFLATTTTRLAINTAQSARLRRETYIGPWLPDPVDTSADPHLGAERAEALESAVLLILERLSPNERAAYILREAFDYPYADIAAIIHLTEPATRQLVSRARKRLLAAPRTRSATLDPRPLLTAFRTASRTGDLTPLETLLAPPTPITRLHPRTPRTPATPKAA</sequence>
<keyword evidence="9" id="KW-1185">Reference proteome</keyword>
<evidence type="ECO:0000256" key="1">
    <source>
        <dbReference type="ARBA" id="ARBA00010641"/>
    </source>
</evidence>
<dbReference type="InterPro" id="IPR036388">
    <property type="entry name" value="WH-like_DNA-bd_sf"/>
</dbReference>
<dbReference type="GO" id="GO:0016987">
    <property type="term" value="F:sigma factor activity"/>
    <property type="evidence" value="ECO:0007669"/>
    <property type="project" value="UniProtKB-KW"/>
</dbReference>
<dbReference type="AlphaFoldDB" id="A0A3N1CVQ1"/>
<dbReference type="Gene3D" id="1.10.1740.10">
    <property type="match status" value="1"/>
</dbReference>
<comment type="similarity">
    <text evidence="1">Belongs to the sigma-70 factor family. ECF subfamily.</text>
</comment>
<evidence type="ECO:0000259" key="7">
    <source>
        <dbReference type="Pfam" id="PF08281"/>
    </source>
</evidence>
<dbReference type="PANTHER" id="PTHR30173:SF36">
    <property type="entry name" value="ECF RNA POLYMERASE SIGMA FACTOR SIGJ"/>
    <property type="match status" value="1"/>
</dbReference>
<evidence type="ECO:0000256" key="2">
    <source>
        <dbReference type="ARBA" id="ARBA00023015"/>
    </source>
</evidence>
<evidence type="ECO:0000256" key="4">
    <source>
        <dbReference type="ARBA" id="ARBA00023163"/>
    </source>
</evidence>
<gene>
    <name evidence="8" type="ORF">EDD29_2910</name>
</gene>
<dbReference type="RefSeq" id="WP_123664881.1">
    <property type="nucleotide sequence ID" value="NZ_RJKE01000001.1"/>
</dbReference>
<protein>
    <submittedName>
        <fullName evidence="8">RNA polymerase sigma factor (Sigma-70 family)</fullName>
    </submittedName>
</protein>
<dbReference type="InterPro" id="IPR007627">
    <property type="entry name" value="RNA_pol_sigma70_r2"/>
</dbReference>
<dbReference type="GO" id="GO:0006352">
    <property type="term" value="P:DNA-templated transcription initiation"/>
    <property type="evidence" value="ECO:0007669"/>
    <property type="project" value="InterPro"/>
</dbReference>
<dbReference type="Pfam" id="PF04542">
    <property type="entry name" value="Sigma70_r2"/>
    <property type="match status" value="1"/>
</dbReference>
<dbReference type="InterPro" id="IPR013249">
    <property type="entry name" value="RNA_pol_sigma70_r4_t2"/>
</dbReference>
<dbReference type="InterPro" id="IPR014284">
    <property type="entry name" value="RNA_pol_sigma-70_dom"/>
</dbReference>
<evidence type="ECO:0000256" key="5">
    <source>
        <dbReference type="SAM" id="MobiDB-lite"/>
    </source>
</evidence>
<dbReference type="Pfam" id="PF08281">
    <property type="entry name" value="Sigma70_r4_2"/>
    <property type="match status" value="1"/>
</dbReference>
<dbReference type="InterPro" id="IPR052704">
    <property type="entry name" value="ECF_Sigma-70_Domain"/>
</dbReference>
<dbReference type="GO" id="GO:0003677">
    <property type="term" value="F:DNA binding"/>
    <property type="evidence" value="ECO:0007669"/>
    <property type="project" value="InterPro"/>
</dbReference>
<feature type="domain" description="RNA polymerase sigma-70 region 2" evidence="6">
    <location>
        <begin position="23"/>
        <end position="85"/>
    </location>
</feature>
<dbReference type="Proteomes" id="UP000272400">
    <property type="component" value="Unassembled WGS sequence"/>
</dbReference>
<dbReference type="InterPro" id="IPR013325">
    <property type="entry name" value="RNA_pol_sigma_r2"/>
</dbReference>
<proteinExistence type="inferred from homology"/>
<reference evidence="8 9" key="1">
    <citation type="submission" date="2018-11" db="EMBL/GenBank/DDBJ databases">
        <title>Sequencing the genomes of 1000 actinobacteria strains.</title>
        <authorList>
            <person name="Klenk H.-P."/>
        </authorList>
    </citation>
    <scope>NUCLEOTIDE SEQUENCE [LARGE SCALE GENOMIC DNA]</scope>
    <source>
        <strain evidence="8 9">DSM 44254</strain>
    </source>
</reference>
<comment type="caution">
    <text evidence="8">The sequence shown here is derived from an EMBL/GenBank/DDBJ whole genome shotgun (WGS) entry which is preliminary data.</text>
</comment>
<evidence type="ECO:0000256" key="3">
    <source>
        <dbReference type="ARBA" id="ARBA00023082"/>
    </source>
</evidence>
<dbReference type="NCBIfam" id="TIGR02937">
    <property type="entry name" value="sigma70-ECF"/>
    <property type="match status" value="1"/>
</dbReference>
<dbReference type="OrthoDB" id="3672769at2"/>
<dbReference type="SUPFAM" id="SSF88946">
    <property type="entry name" value="Sigma2 domain of RNA polymerase sigma factors"/>
    <property type="match status" value="1"/>
</dbReference>
<dbReference type="InterPro" id="IPR013324">
    <property type="entry name" value="RNA_pol_sigma_r3/r4-like"/>
</dbReference>